<reference evidence="1" key="1">
    <citation type="journal article" date="2020" name="Stud. Mycol.">
        <title>101 Dothideomycetes genomes: a test case for predicting lifestyles and emergence of pathogens.</title>
        <authorList>
            <person name="Haridas S."/>
            <person name="Albert R."/>
            <person name="Binder M."/>
            <person name="Bloem J."/>
            <person name="Labutti K."/>
            <person name="Salamov A."/>
            <person name="Andreopoulos B."/>
            <person name="Baker S."/>
            <person name="Barry K."/>
            <person name="Bills G."/>
            <person name="Bluhm B."/>
            <person name="Cannon C."/>
            <person name="Castanera R."/>
            <person name="Culley D."/>
            <person name="Daum C."/>
            <person name="Ezra D."/>
            <person name="Gonzalez J."/>
            <person name="Henrissat B."/>
            <person name="Kuo A."/>
            <person name="Liang C."/>
            <person name="Lipzen A."/>
            <person name="Lutzoni F."/>
            <person name="Magnuson J."/>
            <person name="Mondo S."/>
            <person name="Nolan M."/>
            <person name="Ohm R."/>
            <person name="Pangilinan J."/>
            <person name="Park H.-J."/>
            <person name="Ramirez L."/>
            <person name="Alfaro M."/>
            <person name="Sun H."/>
            <person name="Tritt A."/>
            <person name="Yoshinaga Y."/>
            <person name="Zwiers L.-H."/>
            <person name="Turgeon B."/>
            <person name="Goodwin S."/>
            <person name="Spatafora J."/>
            <person name="Crous P."/>
            <person name="Grigoriev I."/>
        </authorList>
    </citation>
    <scope>NUCLEOTIDE SEQUENCE</scope>
    <source>
        <strain evidence="1">CBS 116435</strain>
    </source>
</reference>
<organism evidence="1 2">
    <name type="scientific">Polychaeton citri CBS 116435</name>
    <dbReference type="NCBI Taxonomy" id="1314669"/>
    <lineage>
        <taxon>Eukaryota</taxon>
        <taxon>Fungi</taxon>
        <taxon>Dikarya</taxon>
        <taxon>Ascomycota</taxon>
        <taxon>Pezizomycotina</taxon>
        <taxon>Dothideomycetes</taxon>
        <taxon>Dothideomycetidae</taxon>
        <taxon>Capnodiales</taxon>
        <taxon>Capnodiaceae</taxon>
        <taxon>Polychaeton</taxon>
    </lineage>
</organism>
<name>A0A9P4UKQ3_9PEZI</name>
<accession>A0A9P4UKQ3</accession>
<dbReference type="AlphaFoldDB" id="A0A9P4UKQ3"/>
<protein>
    <submittedName>
        <fullName evidence="1">Uncharacterized protein</fullName>
    </submittedName>
</protein>
<comment type="caution">
    <text evidence="1">The sequence shown here is derived from an EMBL/GenBank/DDBJ whole genome shotgun (WGS) entry which is preliminary data.</text>
</comment>
<proteinExistence type="predicted"/>
<evidence type="ECO:0000313" key="1">
    <source>
        <dbReference type="EMBL" id="KAF2716521.1"/>
    </source>
</evidence>
<dbReference type="OrthoDB" id="1274115at2759"/>
<dbReference type="EMBL" id="MU003871">
    <property type="protein sequence ID" value="KAF2716521.1"/>
    <property type="molecule type" value="Genomic_DNA"/>
</dbReference>
<keyword evidence="2" id="KW-1185">Reference proteome</keyword>
<gene>
    <name evidence="1" type="ORF">K431DRAFT_350272</name>
</gene>
<evidence type="ECO:0000313" key="2">
    <source>
        <dbReference type="Proteomes" id="UP000799441"/>
    </source>
</evidence>
<sequence length="82" mass="9255">MTKWDSYSSPRDYQVYIAEPKEQTLQVDLSTVFTLFRDFGTYELARRPHDGHRGSIMNIASLVSSQGWITPHTYTTAKGGAA</sequence>
<dbReference type="Proteomes" id="UP000799441">
    <property type="component" value="Unassembled WGS sequence"/>
</dbReference>